<dbReference type="EMBL" id="RAWE01000093">
    <property type="protein sequence ID" value="RKH00393.1"/>
    <property type="molecule type" value="Genomic_DNA"/>
</dbReference>
<dbReference type="OrthoDB" id="5382335at2"/>
<reference evidence="3" key="1">
    <citation type="submission" date="2018-09" db="EMBL/GenBank/DDBJ databases">
        <authorList>
            <person name="Livingstone P.G."/>
            <person name="Whitworth D.E."/>
        </authorList>
    </citation>
    <scope>NUCLEOTIDE SEQUENCE [LARGE SCALE GENOMIC DNA]</scope>
    <source>
        <strain evidence="3">CA043D</strain>
    </source>
</reference>
<dbReference type="Proteomes" id="UP000268313">
    <property type="component" value="Unassembled WGS sequence"/>
</dbReference>
<dbReference type="AlphaFoldDB" id="A0A3A8JWT5"/>
<keyword evidence="3" id="KW-1185">Reference proteome</keyword>
<keyword evidence="1" id="KW-0812">Transmembrane</keyword>
<keyword evidence="1" id="KW-1133">Transmembrane helix</keyword>
<comment type="caution">
    <text evidence="2">The sequence shown here is derived from an EMBL/GenBank/DDBJ whole genome shotgun (WGS) entry which is preliminary data.</text>
</comment>
<feature type="transmembrane region" description="Helical" evidence="1">
    <location>
        <begin position="81"/>
        <end position="102"/>
    </location>
</feature>
<organism evidence="2 3">
    <name type="scientific">Corallococcus carmarthensis</name>
    <dbReference type="NCBI Taxonomy" id="2316728"/>
    <lineage>
        <taxon>Bacteria</taxon>
        <taxon>Pseudomonadati</taxon>
        <taxon>Myxococcota</taxon>
        <taxon>Myxococcia</taxon>
        <taxon>Myxococcales</taxon>
        <taxon>Cystobacterineae</taxon>
        <taxon>Myxococcaceae</taxon>
        <taxon>Corallococcus</taxon>
    </lineage>
</organism>
<keyword evidence="1" id="KW-0472">Membrane</keyword>
<protein>
    <submittedName>
        <fullName evidence="2">Uncharacterized protein</fullName>
    </submittedName>
</protein>
<evidence type="ECO:0000256" key="1">
    <source>
        <dbReference type="SAM" id="Phobius"/>
    </source>
</evidence>
<feature type="transmembrane region" description="Helical" evidence="1">
    <location>
        <begin position="217"/>
        <end position="241"/>
    </location>
</feature>
<feature type="transmembrane region" description="Helical" evidence="1">
    <location>
        <begin position="108"/>
        <end position="128"/>
    </location>
</feature>
<evidence type="ECO:0000313" key="3">
    <source>
        <dbReference type="Proteomes" id="UP000268313"/>
    </source>
</evidence>
<feature type="transmembrane region" description="Helical" evidence="1">
    <location>
        <begin position="168"/>
        <end position="197"/>
    </location>
</feature>
<feature type="transmembrane region" description="Helical" evidence="1">
    <location>
        <begin position="275"/>
        <end position="300"/>
    </location>
</feature>
<gene>
    <name evidence="2" type="ORF">D7X32_23505</name>
</gene>
<accession>A0A3A8JWT5</accession>
<dbReference type="RefSeq" id="WP_120604810.1">
    <property type="nucleotide sequence ID" value="NZ_RAWE01000093.1"/>
</dbReference>
<evidence type="ECO:0000313" key="2">
    <source>
        <dbReference type="EMBL" id="RKH00393.1"/>
    </source>
</evidence>
<proteinExistence type="predicted"/>
<sequence length="330" mass="34816">MSDVDFGRAMGASCALHPGREATGTCERCGNFTCDTCSDSGTSPRCPTCRERFGATFPLRRETWTFNKLWDVCWAAFQREWGMLSLAVLITLGVSFGAQLLINLGTGIGAAVDSGVLAAVLSIVGLVAQQLVQGLVQLGLLRVCFDVLHGGRADVARLFSQMHKAVPYALTMLLVFAIVLVPLAILGALGFVAALGTGLLSGFNLDANASPSEFFEALLPIMGVLGLGFLVLVGPLTYLMLPLYLVQPELAYDDVPPSPVEVLRRSWEAARGQRLAMLGVGLAAGAVMVAGFFVCCVGFIPGMALAQLLTAGMFLSLRSPRQDAAAPFPG</sequence>
<name>A0A3A8JWT5_9BACT</name>